<proteinExistence type="predicted"/>
<evidence type="ECO:0000313" key="11">
    <source>
        <dbReference type="EMBL" id="RED75085.1"/>
    </source>
</evidence>
<name>A0A3D9JM74_9BACL</name>
<reference evidence="11 12" key="1">
    <citation type="submission" date="2018-07" db="EMBL/GenBank/DDBJ databases">
        <title>Genomic Encyclopedia of Type Strains, Phase III (KMG-III): the genomes of soil and plant-associated and newly described type strains.</title>
        <authorList>
            <person name="Whitman W."/>
        </authorList>
    </citation>
    <scope>NUCLEOTIDE SEQUENCE [LARGE SCALE GENOMIC DNA]</scope>
    <source>
        <strain evidence="11 12">CECT 7287</strain>
    </source>
</reference>
<dbReference type="PROSITE" id="PS50110">
    <property type="entry name" value="RESPONSE_REGULATORY"/>
    <property type="match status" value="1"/>
</dbReference>
<comment type="caution">
    <text evidence="11">The sequence shown here is derived from an EMBL/GenBank/DDBJ whole genome shotgun (WGS) entry which is preliminary data.</text>
</comment>
<dbReference type="InterPro" id="IPR001789">
    <property type="entry name" value="Sig_transdc_resp-reg_receiver"/>
</dbReference>
<evidence type="ECO:0000313" key="12">
    <source>
        <dbReference type="Proteomes" id="UP000256977"/>
    </source>
</evidence>
<keyword evidence="5 8" id="KW-0238">DNA-binding</keyword>
<dbReference type="InterPro" id="IPR001867">
    <property type="entry name" value="OmpR/PhoB-type_DNA-bd"/>
</dbReference>
<evidence type="ECO:0000259" key="10">
    <source>
        <dbReference type="PROSITE" id="PS51755"/>
    </source>
</evidence>
<dbReference type="Gene3D" id="3.40.50.2300">
    <property type="match status" value="1"/>
</dbReference>
<dbReference type="PROSITE" id="PS51755">
    <property type="entry name" value="OMPR_PHOB"/>
    <property type="match status" value="1"/>
</dbReference>
<sequence>MIKVLIIEDDSDIQELVREFLTAQNYTVDTSNDGLEGIQLFHENEYDLILLDVMLPKLDGYGVCRMIRQKSSVPIIMLTALGEERDEIKGFELGIDDYIAKPFSFNLLIKRVEAVLRRASDKVASGVIRFKEIVLDKDGFTVTVDDNSIDLTAKEFRILHCLMENQGRTVSREALLNRGWGYDYFGDERIVDTHIKNLRKKLGIPYIRTITGIGYKIDD</sequence>
<dbReference type="FunFam" id="3.40.50.2300:FF:000001">
    <property type="entry name" value="DNA-binding response regulator PhoB"/>
    <property type="match status" value="1"/>
</dbReference>
<dbReference type="CDD" id="cd00383">
    <property type="entry name" value="trans_reg_C"/>
    <property type="match status" value="1"/>
</dbReference>
<dbReference type="SUPFAM" id="SSF52172">
    <property type="entry name" value="CheY-like"/>
    <property type="match status" value="1"/>
</dbReference>
<evidence type="ECO:0000256" key="6">
    <source>
        <dbReference type="ARBA" id="ARBA00023163"/>
    </source>
</evidence>
<feature type="DNA-binding region" description="OmpR/PhoB-type" evidence="8">
    <location>
        <begin position="125"/>
        <end position="219"/>
    </location>
</feature>
<dbReference type="GO" id="GO:0005829">
    <property type="term" value="C:cytosol"/>
    <property type="evidence" value="ECO:0007669"/>
    <property type="project" value="TreeGrafter"/>
</dbReference>
<dbReference type="RefSeq" id="WP_116062508.1">
    <property type="nucleotide sequence ID" value="NZ_QRDZ01000017.1"/>
</dbReference>
<dbReference type="Gene3D" id="1.10.10.10">
    <property type="entry name" value="Winged helix-like DNA-binding domain superfamily/Winged helix DNA-binding domain"/>
    <property type="match status" value="1"/>
</dbReference>
<dbReference type="OrthoDB" id="9790442at2"/>
<evidence type="ECO:0000256" key="7">
    <source>
        <dbReference type="PROSITE-ProRule" id="PRU00169"/>
    </source>
</evidence>
<dbReference type="InterPro" id="IPR011006">
    <property type="entry name" value="CheY-like_superfamily"/>
</dbReference>
<dbReference type="Pfam" id="PF00072">
    <property type="entry name" value="Response_reg"/>
    <property type="match status" value="1"/>
</dbReference>
<dbReference type="InterPro" id="IPR039420">
    <property type="entry name" value="WalR-like"/>
</dbReference>
<keyword evidence="4" id="KW-0805">Transcription regulation</keyword>
<dbReference type="GO" id="GO:0032993">
    <property type="term" value="C:protein-DNA complex"/>
    <property type="evidence" value="ECO:0007669"/>
    <property type="project" value="TreeGrafter"/>
</dbReference>
<dbReference type="GO" id="GO:0000976">
    <property type="term" value="F:transcription cis-regulatory region binding"/>
    <property type="evidence" value="ECO:0007669"/>
    <property type="project" value="TreeGrafter"/>
</dbReference>
<organism evidence="11 12">
    <name type="scientific">Cohnella phaseoli</name>
    <dbReference type="NCBI Taxonomy" id="456490"/>
    <lineage>
        <taxon>Bacteria</taxon>
        <taxon>Bacillati</taxon>
        <taxon>Bacillota</taxon>
        <taxon>Bacilli</taxon>
        <taxon>Bacillales</taxon>
        <taxon>Paenibacillaceae</taxon>
        <taxon>Cohnella</taxon>
    </lineage>
</organism>
<dbReference type="CDD" id="cd17574">
    <property type="entry name" value="REC_OmpR"/>
    <property type="match status" value="1"/>
</dbReference>
<dbReference type="SMART" id="SM00862">
    <property type="entry name" value="Trans_reg_C"/>
    <property type="match status" value="1"/>
</dbReference>
<evidence type="ECO:0000256" key="8">
    <source>
        <dbReference type="PROSITE-ProRule" id="PRU01091"/>
    </source>
</evidence>
<feature type="domain" description="Response regulatory" evidence="9">
    <location>
        <begin position="3"/>
        <end position="116"/>
    </location>
</feature>
<dbReference type="Pfam" id="PF00486">
    <property type="entry name" value="Trans_reg_C"/>
    <property type="match status" value="1"/>
</dbReference>
<keyword evidence="2 7" id="KW-0597">Phosphoprotein</keyword>
<dbReference type="SMART" id="SM00448">
    <property type="entry name" value="REC"/>
    <property type="match status" value="1"/>
</dbReference>
<dbReference type="AlphaFoldDB" id="A0A3D9JM74"/>
<gene>
    <name evidence="11" type="ORF">DFP98_11757</name>
</gene>
<keyword evidence="12" id="KW-1185">Reference proteome</keyword>
<evidence type="ECO:0000256" key="1">
    <source>
        <dbReference type="ARBA" id="ARBA00004496"/>
    </source>
</evidence>
<evidence type="ECO:0000256" key="3">
    <source>
        <dbReference type="ARBA" id="ARBA00023012"/>
    </source>
</evidence>
<evidence type="ECO:0000256" key="4">
    <source>
        <dbReference type="ARBA" id="ARBA00023015"/>
    </source>
</evidence>
<evidence type="ECO:0000259" key="9">
    <source>
        <dbReference type="PROSITE" id="PS50110"/>
    </source>
</evidence>
<accession>A0A3D9JM74</accession>
<feature type="modified residue" description="4-aspartylphosphate" evidence="7">
    <location>
        <position position="52"/>
    </location>
</feature>
<dbReference type="GO" id="GO:0006355">
    <property type="term" value="P:regulation of DNA-templated transcription"/>
    <property type="evidence" value="ECO:0007669"/>
    <property type="project" value="InterPro"/>
</dbReference>
<dbReference type="GO" id="GO:0000156">
    <property type="term" value="F:phosphorelay response regulator activity"/>
    <property type="evidence" value="ECO:0007669"/>
    <property type="project" value="TreeGrafter"/>
</dbReference>
<keyword evidence="3" id="KW-0902">Two-component regulatory system</keyword>
<dbReference type="Gene3D" id="6.10.250.690">
    <property type="match status" value="1"/>
</dbReference>
<keyword evidence="6" id="KW-0804">Transcription</keyword>
<comment type="subcellular location">
    <subcellularLocation>
        <location evidence="1">Cytoplasm</location>
    </subcellularLocation>
</comment>
<dbReference type="InterPro" id="IPR036388">
    <property type="entry name" value="WH-like_DNA-bd_sf"/>
</dbReference>
<dbReference type="Proteomes" id="UP000256977">
    <property type="component" value="Unassembled WGS sequence"/>
</dbReference>
<protein>
    <submittedName>
        <fullName evidence="11">Two-component system response regulator VanR</fullName>
    </submittedName>
</protein>
<dbReference type="PANTHER" id="PTHR48111">
    <property type="entry name" value="REGULATOR OF RPOS"/>
    <property type="match status" value="1"/>
</dbReference>
<evidence type="ECO:0000256" key="2">
    <source>
        <dbReference type="ARBA" id="ARBA00022553"/>
    </source>
</evidence>
<dbReference type="EMBL" id="QRDZ01000017">
    <property type="protein sequence ID" value="RED75085.1"/>
    <property type="molecule type" value="Genomic_DNA"/>
</dbReference>
<dbReference type="FunFam" id="1.10.10.10:FF:000018">
    <property type="entry name" value="DNA-binding response regulator ResD"/>
    <property type="match status" value="1"/>
</dbReference>
<evidence type="ECO:0000256" key="5">
    <source>
        <dbReference type="ARBA" id="ARBA00023125"/>
    </source>
</evidence>
<feature type="domain" description="OmpR/PhoB-type" evidence="10">
    <location>
        <begin position="125"/>
        <end position="219"/>
    </location>
</feature>
<dbReference type="PANTHER" id="PTHR48111:SF32">
    <property type="entry name" value="STAGE 0 SPORULATION PROTEIN A HOMOLOG"/>
    <property type="match status" value="1"/>
</dbReference>